<proteinExistence type="predicted"/>
<keyword evidence="10" id="KW-1185">Reference proteome</keyword>
<dbReference type="Gene3D" id="1.10.287.130">
    <property type="match status" value="1"/>
</dbReference>
<evidence type="ECO:0000256" key="3">
    <source>
        <dbReference type="ARBA" id="ARBA00022553"/>
    </source>
</evidence>
<evidence type="ECO:0000256" key="7">
    <source>
        <dbReference type="SAM" id="Phobius"/>
    </source>
</evidence>
<dbReference type="Pfam" id="PF00512">
    <property type="entry name" value="HisKA"/>
    <property type="match status" value="1"/>
</dbReference>
<dbReference type="PRINTS" id="PR00344">
    <property type="entry name" value="BCTRLSENSOR"/>
</dbReference>
<dbReference type="HOGENOM" id="CLU_000445_89_3_12"/>
<keyword evidence="7" id="KW-1133">Transmembrane helix</keyword>
<name>F0RXJ1_SPHGB</name>
<dbReference type="KEGG" id="sbu:SpiBuddy_0200"/>
<evidence type="ECO:0000256" key="4">
    <source>
        <dbReference type="ARBA" id="ARBA00022679"/>
    </source>
</evidence>
<feature type="transmembrane region" description="Helical" evidence="7">
    <location>
        <begin position="55"/>
        <end position="74"/>
    </location>
</feature>
<dbReference type="EMBL" id="CP002541">
    <property type="protein sequence ID" value="ADY12041.1"/>
    <property type="molecule type" value="Genomic_DNA"/>
</dbReference>
<dbReference type="GO" id="GO:0000155">
    <property type="term" value="F:phosphorelay sensor kinase activity"/>
    <property type="evidence" value="ECO:0007669"/>
    <property type="project" value="InterPro"/>
</dbReference>
<dbReference type="InterPro" id="IPR004358">
    <property type="entry name" value="Sig_transdc_His_kin-like_C"/>
</dbReference>
<evidence type="ECO:0000256" key="2">
    <source>
        <dbReference type="ARBA" id="ARBA00012438"/>
    </source>
</evidence>
<dbReference type="EC" id="2.7.13.3" evidence="2"/>
<feature type="transmembrane region" description="Helical" evidence="7">
    <location>
        <begin position="21"/>
        <end position="43"/>
    </location>
</feature>
<dbReference type="InterPro" id="IPR036890">
    <property type="entry name" value="HATPase_C_sf"/>
</dbReference>
<evidence type="ECO:0000313" key="9">
    <source>
        <dbReference type="EMBL" id="ADY12041.1"/>
    </source>
</evidence>
<keyword evidence="7" id="KW-0472">Membrane</keyword>
<dbReference type="InterPro" id="IPR003594">
    <property type="entry name" value="HATPase_dom"/>
</dbReference>
<dbReference type="Pfam" id="PF02518">
    <property type="entry name" value="HATPase_c"/>
    <property type="match status" value="1"/>
</dbReference>
<keyword evidence="5 9" id="KW-0418">Kinase</keyword>
<dbReference type="AlphaFoldDB" id="F0RXJ1"/>
<dbReference type="InterPro" id="IPR050351">
    <property type="entry name" value="BphY/WalK/GraS-like"/>
</dbReference>
<dbReference type="SMART" id="SM00387">
    <property type="entry name" value="HATPase_c"/>
    <property type="match status" value="1"/>
</dbReference>
<dbReference type="PROSITE" id="PS50109">
    <property type="entry name" value="HIS_KIN"/>
    <property type="match status" value="1"/>
</dbReference>
<keyword evidence="4" id="KW-0808">Transferase</keyword>
<evidence type="ECO:0000259" key="8">
    <source>
        <dbReference type="PROSITE" id="PS50109"/>
    </source>
</evidence>
<dbReference type="InterPro" id="IPR003661">
    <property type="entry name" value="HisK_dim/P_dom"/>
</dbReference>
<dbReference type="FunFam" id="3.30.565.10:FF:000006">
    <property type="entry name" value="Sensor histidine kinase WalK"/>
    <property type="match status" value="1"/>
</dbReference>
<evidence type="ECO:0000256" key="5">
    <source>
        <dbReference type="ARBA" id="ARBA00022777"/>
    </source>
</evidence>
<gene>
    <name evidence="9" type="ordered locus">SpiBuddy_0200</name>
</gene>
<sequence>MNKANANDVVLHVLSLVLESILVYLVSLLFHEAFIVLSCFLIYCTLRPTLGEQRLVVDVLSALLVPIVLAVVRFTAFPTFSWTAAVLILVAGSLASLVVKYRSRLTKKGEKSITKAAHQHMLATLAHEIRTPLTIMQTTENVLMEQIPGPLNARQRKFMESIFINTHRLITFSENMLTLLKMEQDWQPDLSKPIDLRLLIRQVSDTMQPMLLVKKQQIKCFFPSLLSRPKADEAWIRQVLINLIHNASKHTDEQGSILITVTQDDRQVVVTVTDTGHGLLGSERETLFKEFYQENQDKREYQDGFGLGLSIVRAIIERHHGKVYITSTKEMGTMVSFNLPAEASR</sequence>
<feature type="domain" description="Histidine kinase" evidence="8">
    <location>
        <begin position="124"/>
        <end position="343"/>
    </location>
</feature>
<dbReference type="GO" id="GO:0004721">
    <property type="term" value="F:phosphoprotein phosphatase activity"/>
    <property type="evidence" value="ECO:0007669"/>
    <property type="project" value="TreeGrafter"/>
</dbReference>
<dbReference type="OrthoDB" id="340007at2"/>
<dbReference type="SUPFAM" id="SSF47384">
    <property type="entry name" value="Homodimeric domain of signal transducing histidine kinase"/>
    <property type="match status" value="1"/>
</dbReference>
<dbReference type="RefSeq" id="WP_013605894.1">
    <property type="nucleotide sequence ID" value="NC_015152.1"/>
</dbReference>
<dbReference type="InterPro" id="IPR005467">
    <property type="entry name" value="His_kinase_dom"/>
</dbReference>
<dbReference type="Proteomes" id="UP000008466">
    <property type="component" value="Chromosome"/>
</dbReference>
<dbReference type="PANTHER" id="PTHR45453">
    <property type="entry name" value="PHOSPHATE REGULON SENSOR PROTEIN PHOR"/>
    <property type="match status" value="1"/>
</dbReference>
<keyword evidence="6" id="KW-0902">Two-component regulatory system</keyword>
<protein>
    <recommendedName>
        <fullName evidence="2">histidine kinase</fullName>
        <ecNumber evidence="2">2.7.13.3</ecNumber>
    </recommendedName>
</protein>
<dbReference type="PANTHER" id="PTHR45453:SF1">
    <property type="entry name" value="PHOSPHATE REGULON SENSOR PROTEIN PHOR"/>
    <property type="match status" value="1"/>
</dbReference>
<dbReference type="GO" id="GO:0016036">
    <property type="term" value="P:cellular response to phosphate starvation"/>
    <property type="evidence" value="ECO:0007669"/>
    <property type="project" value="TreeGrafter"/>
</dbReference>
<dbReference type="SMART" id="SM00388">
    <property type="entry name" value="HisKA"/>
    <property type="match status" value="1"/>
</dbReference>
<organism evidence="9 10">
    <name type="scientific">Sphaerochaeta globosa (strain ATCC BAA-1886 / DSM 22777 / Buddy)</name>
    <name type="common">Spirochaeta sp. (strain Buddy)</name>
    <dbReference type="NCBI Taxonomy" id="158189"/>
    <lineage>
        <taxon>Bacteria</taxon>
        <taxon>Pseudomonadati</taxon>
        <taxon>Spirochaetota</taxon>
        <taxon>Spirochaetia</taxon>
        <taxon>Spirochaetales</taxon>
        <taxon>Sphaerochaetaceae</taxon>
        <taxon>Sphaerochaeta</taxon>
    </lineage>
</organism>
<comment type="catalytic activity">
    <reaction evidence="1">
        <text>ATP + protein L-histidine = ADP + protein N-phospho-L-histidine.</text>
        <dbReference type="EC" id="2.7.13.3"/>
    </reaction>
</comment>
<evidence type="ECO:0000256" key="6">
    <source>
        <dbReference type="ARBA" id="ARBA00023012"/>
    </source>
</evidence>
<reference evidence="10" key="1">
    <citation type="submission" date="2011-02" db="EMBL/GenBank/DDBJ databases">
        <title>Complete sequence of Spirochaeta sp. Buddy.</title>
        <authorList>
            <person name="Lucas S."/>
            <person name="Copeland A."/>
            <person name="Lapidus A."/>
            <person name="Cheng J.-F."/>
            <person name="Goodwin L."/>
            <person name="Pitluck S."/>
            <person name="Zeytun A."/>
            <person name="Detter J.C."/>
            <person name="Han C."/>
            <person name="Tapia R."/>
            <person name="Land M."/>
            <person name="Hauser L."/>
            <person name="Kyrpides N."/>
            <person name="Ivanova N."/>
            <person name="Mikhailova N."/>
            <person name="Pagani I."/>
            <person name="Ritalahti K.M."/>
            <person name="Loeffler F.E."/>
            <person name="Woyke T."/>
        </authorList>
    </citation>
    <scope>NUCLEOTIDE SEQUENCE [LARGE SCALE GENOMIC DNA]</scope>
    <source>
        <strain evidence="10">ATCC BAA-1886 / DSM 22777 / Buddy</strain>
    </source>
</reference>
<dbReference type="eggNOG" id="COG2205">
    <property type="taxonomic scope" value="Bacteria"/>
</dbReference>
<keyword evidence="7" id="KW-0812">Transmembrane</keyword>
<accession>F0RXJ1</accession>
<evidence type="ECO:0000313" key="10">
    <source>
        <dbReference type="Proteomes" id="UP000008466"/>
    </source>
</evidence>
<dbReference type="SUPFAM" id="SSF55874">
    <property type="entry name" value="ATPase domain of HSP90 chaperone/DNA topoisomerase II/histidine kinase"/>
    <property type="match status" value="1"/>
</dbReference>
<dbReference type="InterPro" id="IPR036097">
    <property type="entry name" value="HisK_dim/P_sf"/>
</dbReference>
<feature type="transmembrane region" description="Helical" evidence="7">
    <location>
        <begin position="80"/>
        <end position="99"/>
    </location>
</feature>
<evidence type="ECO:0000256" key="1">
    <source>
        <dbReference type="ARBA" id="ARBA00000085"/>
    </source>
</evidence>
<dbReference type="CDD" id="cd00082">
    <property type="entry name" value="HisKA"/>
    <property type="match status" value="1"/>
</dbReference>
<keyword evidence="3" id="KW-0597">Phosphoprotein</keyword>
<dbReference type="Gene3D" id="3.30.565.10">
    <property type="entry name" value="Histidine kinase-like ATPase, C-terminal domain"/>
    <property type="match status" value="1"/>
</dbReference>
<dbReference type="GO" id="GO:0005886">
    <property type="term" value="C:plasma membrane"/>
    <property type="evidence" value="ECO:0007669"/>
    <property type="project" value="TreeGrafter"/>
</dbReference>
<dbReference type="STRING" id="158189.SpiBuddy_0200"/>